<gene>
    <name evidence="1" type="ORF">NDU88_001396</name>
</gene>
<evidence type="ECO:0000313" key="1">
    <source>
        <dbReference type="EMBL" id="KAJ1169503.1"/>
    </source>
</evidence>
<evidence type="ECO:0000313" key="2">
    <source>
        <dbReference type="Proteomes" id="UP001066276"/>
    </source>
</evidence>
<organism evidence="1 2">
    <name type="scientific">Pleurodeles waltl</name>
    <name type="common">Iberian ribbed newt</name>
    <dbReference type="NCBI Taxonomy" id="8319"/>
    <lineage>
        <taxon>Eukaryota</taxon>
        <taxon>Metazoa</taxon>
        <taxon>Chordata</taxon>
        <taxon>Craniata</taxon>
        <taxon>Vertebrata</taxon>
        <taxon>Euteleostomi</taxon>
        <taxon>Amphibia</taxon>
        <taxon>Batrachia</taxon>
        <taxon>Caudata</taxon>
        <taxon>Salamandroidea</taxon>
        <taxon>Salamandridae</taxon>
        <taxon>Pleurodelinae</taxon>
        <taxon>Pleurodeles</taxon>
    </lineage>
</organism>
<proteinExistence type="predicted"/>
<dbReference type="Proteomes" id="UP001066276">
    <property type="component" value="Chromosome 4_1"/>
</dbReference>
<protein>
    <submittedName>
        <fullName evidence="1">Uncharacterized protein</fullName>
    </submittedName>
</protein>
<dbReference type="EMBL" id="JANPWB010000007">
    <property type="protein sequence ID" value="KAJ1169503.1"/>
    <property type="molecule type" value="Genomic_DNA"/>
</dbReference>
<comment type="caution">
    <text evidence="1">The sequence shown here is derived from an EMBL/GenBank/DDBJ whole genome shotgun (WGS) entry which is preliminary data.</text>
</comment>
<reference evidence="1" key="1">
    <citation type="journal article" date="2022" name="bioRxiv">
        <title>Sequencing and chromosome-scale assembly of the giantPleurodeles waltlgenome.</title>
        <authorList>
            <person name="Brown T."/>
            <person name="Elewa A."/>
            <person name="Iarovenko S."/>
            <person name="Subramanian E."/>
            <person name="Araus A.J."/>
            <person name="Petzold A."/>
            <person name="Susuki M."/>
            <person name="Suzuki K.-i.T."/>
            <person name="Hayashi T."/>
            <person name="Toyoda A."/>
            <person name="Oliveira C."/>
            <person name="Osipova E."/>
            <person name="Leigh N.D."/>
            <person name="Simon A."/>
            <person name="Yun M.H."/>
        </authorList>
    </citation>
    <scope>NUCLEOTIDE SEQUENCE</scope>
    <source>
        <strain evidence="1">20211129_DDA</strain>
        <tissue evidence="1">Liver</tissue>
    </source>
</reference>
<dbReference type="AlphaFoldDB" id="A0AAV7SZ71"/>
<sequence length="91" mass="9730">MEICPGFTAGEVERKSICECMDLSGLLQEKFLAFGPMLLMTSHRDASPIISTSSLDVTSSPVESDPVGPFTSTVQLKSPPIRTVLKSRAAS</sequence>
<keyword evidence="2" id="KW-1185">Reference proteome</keyword>
<name>A0AAV7SZ71_PLEWA</name>
<accession>A0AAV7SZ71</accession>